<dbReference type="EMBL" id="VFMO01000001">
    <property type="protein sequence ID" value="TQJ13371.1"/>
    <property type="molecule type" value="Genomic_DNA"/>
</dbReference>
<dbReference type="RefSeq" id="WP_141927516.1">
    <property type="nucleotide sequence ID" value="NZ_BAABCI010000015.1"/>
</dbReference>
<reference evidence="3 4" key="1">
    <citation type="submission" date="2019-06" db="EMBL/GenBank/DDBJ databases">
        <title>Sequencing the genomes of 1000 actinobacteria strains.</title>
        <authorList>
            <person name="Klenk H.-P."/>
        </authorList>
    </citation>
    <scope>NUCLEOTIDE SEQUENCE [LARGE SCALE GENOMIC DNA]</scope>
    <source>
        <strain evidence="3 4">DSM 19828</strain>
    </source>
</reference>
<accession>A0A542EDF9</accession>
<name>A0A542EDF9_9MICO</name>
<dbReference type="Pfam" id="PF00144">
    <property type="entry name" value="Beta-lactamase"/>
    <property type="match status" value="1"/>
</dbReference>
<dbReference type="Pfam" id="PF24491">
    <property type="entry name" value="DUF7586"/>
    <property type="match status" value="1"/>
</dbReference>
<dbReference type="InterPro" id="IPR050491">
    <property type="entry name" value="AmpC-like"/>
</dbReference>
<dbReference type="InterPro" id="IPR012338">
    <property type="entry name" value="Beta-lactam/transpept-like"/>
</dbReference>
<feature type="domain" description="Beta-lactamase-related" evidence="1">
    <location>
        <begin position="14"/>
        <end position="327"/>
    </location>
</feature>
<comment type="caution">
    <text evidence="3">The sequence shown here is derived from an EMBL/GenBank/DDBJ whole genome shotgun (WGS) entry which is preliminary data.</text>
</comment>
<evidence type="ECO:0000313" key="3">
    <source>
        <dbReference type="EMBL" id="TQJ13371.1"/>
    </source>
</evidence>
<dbReference type="SUPFAM" id="SSF56601">
    <property type="entry name" value="beta-lactamase/transpeptidase-like"/>
    <property type="match status" value="1"/>
</dbReference>
<sequence length="444" mass="48671">MQSRLAEPLTRDLERIARRAQIDSRTPGLVAGVARDGAIAWSTAVGSADLDDPSVPLGDDTQFLVASNTKTFTAALVMQLRDEGKVDLDDRLDQHLPGVEHGAVTVRQLLIHGSGMQREPVGDVWDTLQFPDREGLVAGWNEAERIGRPHLVWHYSNLGYALLGELVARLDGREWEQSLQTRLLDPIGLKRSTLQLAAPHSGQYYVAPFTDVPVREPLLNKRATSAAGALCSTLGDMMRWHQFLLDPDDSVLRKDTVEEMTTPQLLVDGSWGGGWGLGFELVRKDGRTWFGHTGGLPGGITGFFSDADSGVSAGVLMNATNAIEPDVTAVKLGSFVAQEDPAMPKPWMPGSTTPDGLTELTGRWFSEGSGFTFVIRDGQLQAKLDRAPDTAKWSVFEKLGDDVFRTIAGREKGERLVVRRDPNGAVRQMNWATYKFTREPLPFG</sequence>
<dbReference type="PANTHER" id="PTHR46825:SF7">
    <property type="entry name" value="D-ALANYL-D-ALANINE CARBOXYPEPTIDASE"/>
    <property type="match status" value="1"/>
</dbReference>
<evidence type="ECO:0000313" key="4">
    <source>
        <dbReference type="Proteomes" id="UP000320806"/>
    </source>
</evidence>
<dbReference type="PANTHER" id="PTHR46825">
    <property type="entry name" value="D-ALANYL-D-ALANINE-CARBOXYPEPTIDASE/ENDOPEPTIDASE AMPH"/>
    <property type="match status" value="1"/>
</dbReference>
<dbReference type="InterPro" id="IPR056008">
    <property type="entry name" value="DUF7586"/>
</dbReference>
<evidence type="ECO:0000259" key="2">
    <source>
        <dbReference type="Pfam" id="PF24491"/>
    </source>
</evidence>
<evidence type="ECO:0000259" key="1">
    <source>
        <dbReference type="Pfam" id="PF00144"/>
    </source>
</evidence>
<dbReference type="OrthoDB" id="3863176at2"/>
<dbReference type="Proteomes" id="UP000320806">
    <property type="component" value="Unassembled WGS sequence"/>
</dbReference>
<feature type="domain" description="DUF7586" evidence="2">
    <location>
        <begin position="354"/>
        <end position="438"/>
    </location>
</feature>
<dbReference type="InterPro" id="IPR001466">
    <property type="entry name" value="Beta-lactam-related"/>
</dbReference>
<keyword evidence="4" id="KW-1185">Reference proteome</keyword>
<gene>
    <name evidence="3" type="ORF">FB459_0787</name>
</gene>
<protein>
    <submittedName>
        <fullName evidence="3">CubicO group peptidase (Beta-lactamase class C family)</fullName>
    </submittedName>
</protein>
<dbReference type="Gene3D" id="3.40.710.10">
    <property type="entry name" value="DD-peptidase/beta-lactamase superfamily"/>
    <property type="match status" value="1"/>
</dbReference>
<proteinExistence type="predicted"/>
<organism evidence="3 4">
    <name type="scientific">Yimella lutea</name>
    <dbReference type="NCBI Taxonomy" id="587872"/>
    <lineage>
        <taxon>Bacteria</taxon>
        <taxon>Bacillati</taxon>
        <taxon>Actinomycetota</taxon>
        <taxon>Actinomycetes</taxon>
        <taxon>Micrococcales</taxon>
        <taxon>Dermacoccaceae</taxon>
        <taxon>Yimella</taxon>
    </lineage>
</organism>
<dbReference type="AlphaFoldDB" id="A0A542EDF9"/>